<dbReference type="AlphaFoldDB" id="A0A1W6NZ46"/>
<dbReference type="InterPro" id="IPR050766">
    <property type="entry name" value="Bact_Lucif_Oxidored"/>
</dbReference>
<dbReference type="PANTHER" id="PTHR30137:SF15">
    <property type="entry name" value="BLL6902 PROTEIN"/>
    <property type="match status" value="1"/>
</dbReference>
<dbReference type="PANTHER" id="PTHR30137">
    <property type="entry name" value="LUCIFERASE-LIKE MONOOXYGENASE"/>
    <property type="match status" value="1"/>
</dbReference>
<proteinExistence type="predicted"/>
<dbReference type="RefSeq" id="WP_085785934.1">
    <property type="nucleotide sequence ID" value="NZ_CP019937.1"/>
</dbReference>
<keyword evidence="2" id="KW-0503">Monooxygenase</keyword>
<dbReference type="SUPFAM" id="SSF51679">
    <property type="entry name" value="Bacterial luciferase-like"/>
    <property type="match status" value="1"/>
</dbReference>
<gene>
    <name evidence="2" type="primary">limB</name>
    <name evidence="2" type="ORF">BVG79_01024</name>
</gene>
<evidence type="ECO:0000313" key="3">
    <source>
        <dbReference type="Proteomes" id="UP000242447"/>
    </source>
</evidence>
<protein>
    <submittedName>
        <fullName evidence="2">Limonene 1,2-monooxygenase</fullName>
        <ecNumber evidence="2">1.14.13.107</ecNumber>
    </submittedName>
</protein>
<dbReference type="InterPro" id="IPR024003">
    <property type="entry name" value="Luciferase-like_KPN01858"/>
</dbReference>
<dbReference type="STRING" id="92947.BVG79_01024"/>
<dbReference type="KEGG" id="kro:BVG79_01024"/>
<accession>A0A1W6NZ46</accession>
<dbReference type="EC" id="1.14.13.107" evidence="2"/>
<reference evidence="2 3" key="1">
    <citation type="submission" date="2017-02" db="EMBL/GenBank/DDBJ databases">
        <title>Ketogulonicigenium robustum SPU B003 Genome sequencing and assembly.</title>
        <authorList>
            <person name="Li Y."/>
            <person name="Liu L."/>
            <person name="Wang C."/>
            <person name="Zhang M."/>
            <person name="Zhang T."/>
            <person name="Zhang Y."/>
        </authorList>
    </citation>
    <scope>NUCLEOTIDE SEQUENCE [LARGE SCALE GENOMIC DNA]</scope>
    <source>
        <strain evidence="2 3">SPU_B003</strain>
    </source>
</reference>
<evidence type="ECO:0000259" key="1">
    <source>
        <dbReference type="Pfam" id="PF00296"/>
    </source>
</evidence>
<dbReference type="NCBIfam" id="TIGR04027">
    <property type="entry name" value="LLM_KPN_01858"/>
    <property type="match status" value="1"/>
</dbReference>
<evidence type="ECO:0000313" key="2">
    <source>
        <dbReference type="EMBL" id="ARO14370.1"/>
    </source>
</evidence>
<keyword evidence="2" id="KW-0560">Oxidoreductase</keyword>
<feature type="domain" description="Luciferase-like" evidence="1">
    <location>
        <begin position="15"/>
        <end position="286"/>
    </location>
</feature>
<name>A0A1W6NZ46_9RHOB</name>
<dbReference type="Gene3D" id="3.20.20.30">
    <property type="entry name" value="Luciferase-like domain"/>
    <property type="match status" value="1"/>
</dbReference>
<sequence>MTPKRIGYFSRLLDDVTAAQRYQLVAEQVKTAESLGYATAWVAQHHFHKDEGGLPSPFPFLSWLAASTSRIRLATGIITLTMEDPIRVAEDAVVTDILSGGRLEVGFGSGGTPQSYAAFGRQFAERREIYSHNLSTVKAAWAGEDLGGGNRIYPSGAGLLDRAWQATFSADGGARAGADGDGLLLSRTQPRPADNPNASLQDLQMPIVEAYLKALPAGRTPRILASRSVFVADSYEDALYWAQKGLDRYAAWCSATGRNIPTGDYLEQIKTFDMIIGTPDDVAEQLSRDETNDAATEVSIQVHSVDPPQAQILRSLELFATKVAPALGWGTPAATPLRQPA</sequence>
<dbReference type="OrthoDB" id="9804736at2"/>
<dbReference type="InterPro" id="IPR036661">
    <property type="entry name" value="Luciferase-like_sf"/>
</dbReference>
<dbReference type="InterPro" id="IPR011251">
    <property type="entry name" value="Luciferase-like_dom"/>
</dbReference>
<dbReference type="GO" id="GO:0005829">
    <property type="term" value="C:cytosol"/>
    <property type="evidence" value="ECO:0007669"/>
    <property type="project" value="TreeGrafter"/>
</dbReference>
<dbReference type="Proteomes" id="UP000242447">
    <property type="component" value="Chromosome"/>
</dbReference>
<dbReference type="Pfam" id="PF00296">
    <property type="entry name" value="Bac_luciferase"/>
    <property type="match status" value="1"/>
</dbReference>
<dbReference type="GO" id="GO:0052601">
    <property type="term" value="F:limonene 1,2-monooxygenase [NAD(P)H) activity"/>
    <property type="evidence" value="ECO:0007669"/>
    <property type="project" value="UniProtKB-EC"/>
</dbReference>
<keyword evidence="3" id="KW-1185">Reference proteome</keyword>
<organism evidence="2 3">
    <name type="scientific">Ketogulonicigenium robustum</name>
    <dbReference type="NCBI Taxonomy" id="92947"/>
    <lineage>
        <taxon>Bacteria</taxon>
        <taxon>Pseudomonadati</taxon>
        <taxon>Pseudomonadota</taxon>
        <taxon>Alphaproteobacteria</taxon>
        <taxon>Rhodobacterales</taxon>
        <taxon>Roseobacteraceae</taxon>
        <taxon>Ketogulonicigenium</taxon>
    </lineage>
</organism>
<dbReference type="EMBL" id="CP019937">
    <property type="protein sequence ID" value="ARO14370.1"/>
    <property type="molecule type" value="Genomic_DNA"/>
</dbReference>